<accession>A0A1H6A931</accession>
<keyword evidence="1" id="KW-1133">Transmembrane helix</keyword>
<dbReference type="EMBL" id="FNUY01000005">
    <property type="protein sequence ID" value="SEG45239.1"/>
    <property type="molecule type" value="Genomic_DNA"/>
</dbReference>
<sequence length="106" mass="11408">MIRGCPSTDETAIGRLIAVHSYFLKNWRADPASRKPLPAASAWSYGSAMTQADHSSEPDAAPPSRMGIMLLAGGAFALLLTGLLLWWREGDRLFTDGLIASIVACF</sequence>
<evidence type="ECO:0000313" key="2">
    <source>
        <dbReference type="EMBL" id="SEG45239.1"/>
    </source>
</evidence>
<gene>
    <name evidence="2" type="ORF">SAMN04488115_105297</name>
</gene>
<keyword evidence="1" id="KW-0812">Transmembrane</keyword>
<keyword evidence="1" id="KW-0472">Membrane</keyword>
<dbReference type="AlphaFoldDB" id="A0A1H6A931"/>
<reference evidence="2 3" key="1">
    <citation type="submission" date="2016-10" db="EMBL/GenBank/DDBJ databases">
        <authorList>
            <person name="de Groot N.N."/>
        </authorList>
    </citation>
    <scope>NUCLEOTIDE SEQUENCE [LARGE SCALE GENOMIC DNA]</scope>
    <source>
        <strain evidence="2 3">DSM 26656</strain>
    </source>
</reference>
<protein>
    <submittedName>
        <fullName evidence="2">Uncharacterized protein</fullName>
    </submittedName>
</protein>
<organism evidence="2 3">
    <name type="scientific">Bosea lathyri</name>
    <dbReference type="NCBI Taxonomy" id="1036778"/>
    <lineage>
        <taxon>Bacteria</taxon>
        <taxon>Pseudomonadati</taxon>
        <taxon>Pseudomonadota</taxon>
        <taxon>Alphaproteobacteria</taxon>
        <taxon>Hyphomicrobiales</taxon>
        <taxon>Boseaceae</taxon>
        <taxon>Bosea</taxon>
    </lineage>
</organism>
<proteinExistence type="predicted"/>
<dbReference type="Proteomes" id="UP000236743">
    <property type="component" value="Unassembled WGS sequence"/>
</dbReference>
<name>A0A1H6A931_9HYPH</name>
<keyword evidence="3" id="KW-1185">Reference proteome</keyword>
<evidence type="ECO:0000313" key="3">
    <source>
        <dbReference type="Proteomes" id="UP000236743"/>
    </source>
</evidence>
<feature type="transmembrane region" description="Helical" evidence="1">
    <location>
        <begin position="66"/>
        <end position="87"/>
    </location>
</feature>
<evidence type="ECO:0000256" key="1">
    <source>
        <dbReference type="SAM" id="Phobius"/>
    </source>
</evidence>